<dbReference type="RefSeq" id="WP_093032691.1">
    <property type="nucleotide sequence ID" value="NZ_FOAG01000002.1"/>
</dbReference>
<dbReference type="EMBL" id="FOAG01000002">
    <property type="protein sequence ID" value="SEK78496.1"/>
    <property type="molecule type" value="Genomic_DNA"/>
</dbReference>
<accession>A0A1H7JW58</accession>
<name>A0A1H7JW58_9RHOB</name>
<dbReference type="OrthoDB" id="332228at2"/>
<sequence length="74" mass="7540">MATPDPKVTLTSVLTCPECGHAEALNMPTDSCQWFHTCSGCAAVLKPAPGDCCVFCSYGSVACPPIQAGQGCCG</sequence>
<dbReference type="InterPro" id="IPR047677">
    <property type="entry name" value="GDCCVxC"/>
</dbReference>
<protein>
    <submittedName>
        <fullName evidence="1">Uncharacterized protein</fullName>
    </submittedName>
</protein>
<organism evidence="1 2">
    <name type="scientific">Roseovarius azorensis</name>
    <dbReference type="NCBI Taxonomy" id="1287727"/>
    <lineage>
        <taxon>Bacteria</taxon>
        <taxon>Pseudomonadati</taxon>
        <taxon>Pseudomonadota</taxon>
        <taxon>Alphaproteobacteria</taxon>
        <taxon>Rhodobacterales</taxon>
        <taxon>Roseobacteraceae</taxon>
        <taxon>Roseovarius</taxon>
    </lineage>
</organism>
<dbReference type="STRING" id="1287727.SAMN05443999_102257"/>
<evidence type="ECO:0000313" key="1">
    <source>
        <dbReference type="EMBL" id="SEK78496.1"/>
    </source>
</evidence>
<gene>
    <name evidence="1" type="ORF">SAMN05443999_102257</name>
</gene>
<dbReference type="Proteomes" id="UP000199582">
    <property type="component" value="Unassembled WGS sequence"/>
</dbReference>
<reference evidence="1 2" key="1">
    <citation type="submission" date="2016-10" db="EMBL/GenBank/DDBJ databases">
        <authorList>
            <person name="de Groot N.N."/>
        </authorList>
    </citation>
    <scope>NUCLEOTIDE SEQUENCE [LARGE SCALE GENOMIC DNA]</scope>
    <source>
        <strain evidence="1 2">DSM 100674</strain>
    </source>
</reference>
<evidence type="ECO:0000313" key="2">
    <source>
        <dbReference type="Proteomes" id="UP000199582"/>
    </source>
</evidence>
<dbReference type="NCBIfam" id="NF041374">
    <property type="entry name" value="GDCCVxC"/>
    <property type="match status" value="1"/>
</dbReference>
<dbReference type="AlphaFoldDB" id="A0A1H7JW58"/>
<keyword evidence="2" id="KW-1185">Reference proteome</keyword>
<proteinExistence type="predicted"/>